<dbReference type="KEGG" id="adl:AURDEDRAFT_174280"/>
<dbReference type="AlphaFoldDB" id="J0D9V3"/>
<feature type="region of interest" description="Disordered" evidence="1">
    <location>
        <begin position="342"/>
        <end position="364"/>
    </location>
</feature>
<evidence type="ECO:0000313" key="2">
    <source>
        <dbReference type="EMBL" id="EJD36682.1"/>
    </source>
</evidence>
<protein>
    <recommendedName>
        <fullName evidence="4">Myb-like domain-containing protein</fullName>
    </recommendedName>
</protein>
<name>J0D9V3_AURST</name>
<dbReference type="Proteomes" id="UP000006514">
    <property type="component" value="Unassembled WGS sequence"/>
</dbReference>
<evidence type="ECO:0000313" key="3">
    <source>
        <dbReference type="Proteomes" id="UP000006514"/>
    </source>
</evidence>
<dbReference type="EMBL" id="JH687856">
    <property type="protein sequence ID" value="EJD36682.1"/>
    <property type="molecule type" value="Genomic_DNA"/>
</dbReference>
<sequence length="382" mass="41909">MPTLTRRQAQAQAEAEVQADAATHAMSAPSSPQLCTQPPSPANSHHATPVETCTQGSAGPIATRSPSSSDHSGDSSSDEDALGPDEWPASPTPRPQQRRELQWSEDKNLALANALLNHQPFKAEYGSVTAAWNMVKDELNAAGYTFKACKTIQKHAEELIKEQRRDDAAAAKKSGANEDVTELTQVMAQVVSLIDDEKLKKTATTAHGRAKAKLEREAGAQLRDAAMCGIMDRNNMLDVATLDDATPRENSGQRKKRRHSLSSSDADKENVGPSKPKTKRQRRHSDAGPSTDDALVAVLEKMNAADEELLRKALAAQEATSKKQDELIDKLGQLIQVTAAGLQRQDTAAEERHREEHRQERREQQEDFLRMLAAFTQFNKQN</sequence>
<feature type="compositionally biased region" description="Polar residues" evidence="1">
    <location>
        <begin position="28"/>
        <end position="57"/>
    </location>
</feature>
<feature type="region of interest" description="Disordered" evidence="1">
    <location>
        <begin position="1"/>
        <end position="102"/>
    </location>
</feature>
<feature type="compositionally biased region" description="Basic and acidic residues" evidence="1">
    <location>
        <begin position="347"/>
        <end position="364"/>
    </location>
</feature>
<dbReference type="OrthoDB" id="3265199at2759"/>
<accession>J0D9V3</accession>
<dbReference type="InParanoid" id="J0D9V3"/>
<feature type="compositionally biased region" description="Low complexity" evidence="1">
    <location>
        <begin position="8"/>
        <end position="22"/>
    </location>
</feature>
<evidence type="ECO:0008006" key="4">
    <source>
        <dbReference type="Google" id="ProtNLM"/>
    </source>
</evidence>
<evidence type="ECO:0000256" key="1">
    <source>
        <dbReference type="SAM" id="MobiDB-lite"/>
    </source>
</evidence>
<organism evidence="2 3">
    <name type="scientific">Auricularia subglabra (strain TFB-10046 / SS5)</name>
    <name type="common">White-rot fungus</name>
    <name type="synonym">Auricularia delicata (strain TFB10046)</name>
    <dbReference type="NCBI Taxonomy" id="717982"/>
    <lineage>
        <taxon>Eukaryota</taxon>
        <taxon>Fungi</taxon>
        <taxon>Dikarya</taxon>
        <taxon>Basidiomycota</taxon>
        <taxon>Agaricomycotina</taxon>
        <taxon>Agaricomycetes</taxon>
        <taxon>Auriculariales</taxon>
        <taxon>Auriculariaceae</taxon>
        <taxon>Auricularia</taxon>
    </lineage>
</organism>
<gene>
    <name evidence="2" type="ORF">AURDEDRAFT_174280</name>
</gene>
<keyword evidence="3" id="KW-1185">Reference proteome</keyword>
<reference evidence="3" key="1">
    <citation type="journal article" date="2012" name="Science">
        <title>The Paleozoic origin of enzymatic lignin decomposition reconstructed from 31 fungal genomes.</title>
        <authorList>
            <person name="Floudas D."/>
            <person name="Binder M."/>
            <person name="Riley R."/>
            <person name="Barry K."/>
            <person name="Blanchette R.A."/>
            <person name="Henrissat B."/>
            <person name="Martinez A.T."/>
            <person name="Otillar R."/>
            <person name="Spatafora J.W."/>
            <person name="Yadav J.S."/>
            <person name="Aerts A."/>
            <person name="Benoit I."/>
            <person name="Boyd A."/>
            <person name="Carlson A."/>
            <person name="Copeland A."/>
            <person name="Coutinho P.M."/>
            <person name="de Vries R.P."/>
            <person name="Ferreira P."/>
            <person name="Findley K."/>
            <person name="Foster B."/>
            <person name="Gaskell J."/>
            <person name="Glotzer D."/>
            <person name="Gorecki P."/>
            <person name="Heitman J."/>
            <person name="Hesse C."/>
            <person name="Hori C."/>
            <person name="Igarashi K."/>
            <person name="Jurgens J.A."/>
            <person name="Kallen N."/>
            <person name="Kersten P."/>
            <person name="Kohler A."/>
            <person name="Kuees U."/>
            <person name="Kumar T.K.A."/>
            <person name="Kuo A."/>
            <person name="LaButti K."/>
            <person name="Larrondo L.F."/>
            <person name="Lindquist E."/>
            <person name="Ling A."/>
            <person name="Lombard V."/>
            <person name="Lucas S."/>
            <person name="Lundell T."/>
            <person name="Martin R."/>
            <person name="McLaughlin D.J."/>
            <person name="Morgenstern I."/>
            <person name="Morin E."/>
            <person name="Murat C."/>
            <person name="Nagy L.G."/>
            <person name="Nolan M."/>
            <person name="Ohm R.A."/>
            <person name="Patyshakuliyeva A."/>
            <person name="Rokas A."/>
            <person name="Ruiz-Duenas F.J."/>
            <person name="Sabat G."/>
            <person name="Salamov A."/>
            <person name="Samejima M."/>
            <person name="Schmutz J."/>
            <person name="Slot J.C."/>
            <person name="St John F."/>
            <person name="Stenlid J."/>
            <person name="Sun H."/>
            <person name="Sun S."/>
            <person name="Syed K."/>
            <person name="Tsang A."/>
            <person name="Wiebenga A."/>
            <person name="Young D."/>
            <person name="Pisabarro A."/>
            <person name="Eastwood D.C."/>
            <person name="Martin F."/>
            <person name="Cullen D."/>
            <person name="Grigoriev I.V."/>
            <person name="Hibbett D.S."/>
        </authorList>
    </citation>
    <scope>NUCLEOTIDE SEQUENCE [LARGE SCALE GENOMIC DNA]</scope>
    <source>
        <strain evidence="3">TFB10046</strain>
    </source>
</reference>
<proteinExistence type="predicted"/>
<feature type="region of interest" description="Disordered" evidence="1">
    <location>
        <begin position="244"/>
        <end position="291"/>
    </location>
</feature>